<dbReference type="Proteomes" id="UP000011607">
    <property type="component" value="Unassembled WGS sequence"/>
</dbReference>
<evidence type="ECO:0000313" key="3">
    <source>
        <dbReference type="EMBL" id="EMA37348.1"/>
    </source>
</evidence>
<organism evidence="3 4">
    <name type="scientific">Halobiforma nitratireducens JCM 10879</name>
    <dbReference type="NCBI Taxonomy" id="1227454"/>
    <lineage>
        <taxon>Archaea</taxon>
        <taxon>Methanobacteriati</taxon>
        <taxon>Methanobacteriota</taxon>
        <taxon>Stenosarchaea group</taxon>
        <taxon>Halobacteria</taxon>
        <taxon>Halobacteriales</taxon>
        <taxon>Natrialbaceae</taxon>
        <taxon>Halobiforma</taxon>
    </lineage>
</organism>
<dbReference type="InterPro" id="IPR006015">
    <property type="entry name" value="Universal_stress_UspA"/>
</dbReference>
<dbReference type="Pfam" id="PF00582">
    <property type="entry name" value="Usp"/>
    <property type="match status" value="1"/>
</dbReference>
<dbReference type="InterPro" id="IPR014729">
    <property type="entry name" value="Rossmann-like_a/b/a_fold"/>
</dbReference>
<dbReference type="PANTHER" id="PTHR46268:SF24">
    <property type="entry name" value="UNIVERSAL STRESS PROTEIN"/>
    <property type="match status" value="1"/>
</dbReference>
<name>M0LW10_9EURY</name>
<protein>
    <submittedName>
        <fullName evidence="3">UspA domain-containing protein</fullName>
    </submittedName>
</protein>
<accession>M0LW10</accession>
<reference evidence="3 4" key="1">
    <citation type="journal article" date="2014" name="PLoS Genet.">
        <title>Phylogenetically driven sequencing of extremely halophilic archaea reveals strategies for static and dynamic osmo-response.</title>
        <authorList>
            <person name="Becker E.A."/>
            <person name="Seitzer P.M."/>
            <person name="Tritt A."/>
            <person name="Larsen D."/>
            <person name="Krusor M."/>
            <person name="Yao A.I."/>
            <person name="Wu D."/>
            <person name="Madern D."/>
            <person name="Eisen J.A."/>
            <person name="Darling A.E."/>
            <person name="Facciotti M.T."/>
        </authorList>
    </citation>
    <scope>NUCLEOTIDE SEQUENCE [LARGE SCALE GENOMIC DNA]</scope>
    <source>
        <strain evidence="3 4">JCM 10879</strain>
    </source>
</reference>
<comment type="similarity">
    <text evidence="1">Belongs to the universal stress protein A family.</text>
</comment>
<evidence type="ECO:0000256" key="1">
    <source>
        <dbReference type="ARBA" id="ARBA00008791"/>
    </source>
</evidence>
<dbReference type="CDD" id="cd00293">
    <property type="entry name" value="USP-like"/>
    <property type="match status" value="1"/>
</dbReference>
<dbReference type="RefSeq" id="WP_006673082.1">
    <property type="nucleotide sequence ID" value="NZ_AOMA01000107.1"/>
</dbReference>
<dbReference type="eggNOG" id="arCOG02053">
    <property type="taxonomic scope" value="Archaea"/>
</dbReference>
<dbReference type="PATRIC" id="fig|1227454.3.peg.2205"/>
<evidence type="ECO:0000313" key="4">
    <source>
        <dbReference type="Proteomes" id="UP000011607"/>
    </source>
</evidence>
<proteinExistence type="inferred from homology"/>
<dbReference type="SUPFAM" id="SSF52402">
    <property type="entry name" value="Adenine nucleotide alpha hydrolases-like"/>
    <property type="match status" value="1"/>
</dbReference>
<feature type="domain" description="UspA" evidence="2">
    <location>
        <begin position="2"/>
        <end position="140"/>
    </location>
</feature>
<sequence>MHILVPVDDSDPAREALEWAADTYPDATITALHVVKPALWGSGSGESNPYEPQLPVSADDERLEGVFDRARTVADERGVDLSTAVLVGSPARAAVRFAADEEVDLIVVGSHGRTGVSRVLLGSVAETIVRRAPVAVTVVR</sequence>
<dbReference type="InterPro" id="IPR006016">
    <property type="entry name" value="UspA"/>
</dbReference>
<comment type="caution">
    <text evidence="3">The sequence shown here is derived from an EMBL/GenBank/DDBJ whole genome shotgun (WGS) entry which is preliminary data.</text>
</comment>
<gene>
    <name evidence="3" type="ORF">C446_10855</name>
</gene>
<dbReference type="EMBL" id="AOMA01000107">
    <property type="protein sequence ID" value="EMA37348.1"/>
    <property type="molecule type" value="Genomic_DNA"/>
</dbReference>
<dbReference type="Gene3D" id="3.40.50.620">
    <property type="entry name" value="HUPs"/>
    <property type="match status" value="1"/>
</dbReference>
<dbReference type="OrthoDB" id="105697at2157"/>
<dbReference type="PRINTS" id="PR01438">
    <property type="entry name" value="UNVRSLSTRESS"/>
</dbReference>
<keyword evidence="4" id="KW-1185">Reference proteome</keyword>
<dbReference type="PANTHER" id="PTHR46268">
    <property type="entry name" value="STRESS RESPONSE PROTEIN NHAX"/>
    <property type="match status" value="1"/>
</dbReference>
<dbReference type="AlphaFoldDB" id="M0LW10"/>
<dbReference type="STRING" id="1227454.C446_10855"/>
<evidence type="ECO:0000259" key="2">
    <source>
        <dbReference type="Pfam" id="PF00582"/>
    </source>
</evidence>